<dbReference type="AlphaFoldDB" id="A0A1G8A1J3"/>
<proteinExistence type="predicted"/>
<dbReference type="RefSeq" id="WP_218132983.1">
    <property type="nucleotide sequence ID" value="NZ_FNAN01000029.1"/>
</dbReference>
<name>A0A1G8A1J3_9BACT</name>
<keyword evidence="2" id="KW-1185">Reference proteome</keyword>
<evidence type="ECO:0008006" key="3">
    <source>
        <dbReference type="Google" id="ProtNLM"/>
    </source>
</evidence>
<sequence length="268" mass="29985">MVANTLLIAGMLGACQNENEAALAPQTATTVSDHNAKISSPAQLIKDGDKLLEYSTNALGRKVLNKIINQTSNCYLTFSYTPQAVTVKNYQTGTDKYLSEFVYKLDVNGRCYETVAMSKAYGLEYNADGQLSKRFSKAEVYERTEFVYKVFNGSNAKALHKILFYDKFNDNYRVITYNYGADPDLLLVNPESFFDTPSIYLPIFGKFNSNLPTLMVDEIGTANNKTSQSWVFNYTFNADGYAKTVSRKIVGSNNPIVTERKYLAPLVP</sequence>
<dbReference type="EMBL" id="FNAN01000029">
    <property type="protein sequence ID" value="SDH14782.1"/>
    <property type="molecule type" value="Genomic_DNA"/>
</dbReference>
<evidence type="ECO:0000313" key="2">
    <source>
        <dbReference type="Proteomes" id="UP000198748"/>
    </source>
</evidence>
<protein>
    <recommendedName>
        <fullName evidence="3">YD repeat-containing protein</fullName>
    </recommendedName>
</protein>
<evidence type="ECO:0000313" key="1">
    <source>
        <dbReference type="EMBL" id="SDH14782.1"/>
    </source>
</evidence>
<organism evidence="1 2">
    <name type="scientific">Dyadobacter soli</name>
    <dbReference type="NCBI Taxonomy" id="659014"/>
    <lineage>
        <taxon>Bacteria</taxon>
        <taxon>Pseudomonadati</taxon>
        <taxon>Bacteroidota</taxon>
        <taxon>Cytophagia</taxon>
        <taxon>Cytophagales</taxon>
        <taxon>Spirosomataceae</taxon>
        <taxon>Dyadobacter</taxon>
    </lineage>
</organism>
<dbReference type="Proteomes" id="UP000198748">
    <property type="component" value="Unassembled WGS sequence"/>
</dbReference>
<accession>A0A1G8A1J3</accession>
<reference evidence="2" key="1">
    <citation type="submission" date="2016-10" db="EMBL/GenBank/DDBJ databases">
        <authorList>
            <person name="Varghese N."/>
            <person name="Submissions S."/>
        </authorList>
    </citation>
    <scope>NUCLEOTIDE SEQUENCE [LARGE SCALE GENOMIC DNA]</scope>
    <source>
        <strain evidence="2">DSM 25329</strain>
    </source>
</reference>
<gene>
    <name evidence="1" type="ORF">SAMN04487996_12981</name>
</gene>